<keyword evidence="3" id="KW-1185">Reference proteome</keyword>
<evidence type="ECO:0000259" key="1">
    <source>
        <dbReference type="Pfam" id="PF01592"/>
    </source>
</evidence>
<dbReference type="OrthoDB" id="350747at2"/>
<feature type="domain" description="NIF system FeS cluster assembly NifU N-terminal" evidence="1">
    <location>
        <begin position="26"/>
        <end position="97"/>
    </location>
</feature>
<dbReference type="Gene3D" id="3.90.1010.10">
    <property type="match status" value="1"/>
</dbReference>
<evidence type="ECO:0000313" key="3">
    <source>
        <dbReference type="Proteomes" id="UP000275571"/>
    </source>
</evidence>
<dbReference type="GO" id="GO:0051536">
    <property type="term" value="F:iron-sulfur cluster binding"/>
    <property type="evidence" value="ECO:0007669"/>
    <property type="project" value="InterPro"/>
</dbReference>
<dbReference type="Proteomes" id="UP000275571">
    <property type="component" value="Chromosome"/>
</dbReference>
<name>A0A386PMM9_9SPIR</name>
<dbReference type="CDD" id="cd06664">
    <property type="entry name" value="IscU_like"/>
    <property type="match status" value="1"/>
</dbReference>
<dbReference type="InterPro" id="IPR002871">
    <property type="entry name" value="NIF_FeS_clus_asmbl_NifU_N"/>
</dbReference>
<reference evidence="2 3" key="1">
    <citation type="journal article" date="2018" name="Infect. Genet. Evol.">
        <title>Genome-wide analysis of Borrelia turcica and 'Candidatus Borrelia tachyglossi' shows relapsing fever-like genomes with unique genomic links to Lyme disease Borrelia.</title>
        <authorList>
            <person name="Gofton A.W."/>
            <person name="Margos G."/>
            <person name="Fingerle V."/>
            <person name="Hepner S."/>
            <person name="Loh S.M."/>
            <person name="Ryan U."/>
            <person name="Irwin P."/>
            <person name="Oskam C.L."/>
        </authorList>
    </citation>
    <scope>NUCLEOTIDE SEQUENCE [LARGE SCALE GENOMIC DNA]</scope>
    <source>
        <strain evidence="2 3">IST7</strain>
    </source>
</reference>
<dbReference type="RefSeq" id="WP_120103899.1">
    <property type="nucleotide sequence ID" value="NZ_CP028884.1"/>
</dbReference>
<dbReference type="KEGG" id="btur:DB313_00430"/>
<gene>
    <name evidence="2" type="ORF">DB313_00430</name>
</gene>
<dbReference type="EMBL" id="CP028884">
    <property type="protein sequence ID" value="AYE35980.1"/>
    <property type="molecule type" value="Genomic_DNA"/>
</dbReference>
<dbReference type="SUPFAM" id="SSF82649">
    <property type="entry name" value="SufE/NifU"/>
    <property type="match status" value="1"/>
</dbReference>
<dbReference type="GO" id="GO:0016226">
    <property type="term" value="P:iron-sulfur cluster assembly"/>
    <property type="evidence" value="ECO:0007669"/>
    <property type="project" value="InterPro"/>
</dbReference>
<proteinExistence type="predicted"/>
<dbReference type="GO" id="GO:0005506">
    <property type="term" value="F:iron ion binding"/>
    <property type="evidence" value="ECO:0007669"/>
    <property type="project" value="InterPro"/>
</dbReference>
<organism evidence="2 3">
    <name type="scientific">Borrelia turcica IST7</name>
    <dbReference type="NCBI Taxonomy" id="1104446"/>
    <lineage>
        <taxon>Bacteria</taxon>
        <taxon>Pseudomonadati</taxon>
        <taxon>Spirochaetota</taxon>
        <taxon>Spirochaetia</taxon>
        <taxon>Spirochaetales</taxon>
        <taxon>Borreliaceae</taxon>
        <taxon>Borrelia</taxon>
    </lineage>
</organism>
<sequence length="133" mass="15491">MLSEKIKKELIRLSKISKYTFKTDKNQNLVYKSNCGDQIAFQINMNNDKIRLKYNASGCIILLASAYTLTKICDNKSRKEILEIITKAINKNFESLEEIDTSLKNFENFIHTNRQNCFILPYKALNESLNIMK</sequence>
<evidence type="ECO:0000313" key="2">
    <source>
        <dbReference type="EMBL" id="AYE35980.1"/>
    </source>
</evidence>
<accession>A0A386PMM9</accession>
<protein>
    <recommendedName>
        <fullName evidence="1">NIF system FeS cluster assembly NifU N-terminal domain-containing protein</fullName>
    </recommendedName>
</protein>
<dbReference type="Pfam" id="PF01592">
    <property type="entry name" value="NifU_N"/>
    <property type="match status" value="1"/>
</dbReference>
<dbReference type="AlphaFoldDB" id="A0A386PMM9"/>